<evidence type="ECO:0000313" key="3">
    <source>
        <dbReference type="EMBL" id="QEM82947.1"/>
    </source>
</evidence>
<dbReference type="Pfam" id="PF22725">
    <property type="entry name" value="GFO_IDH_MocA_C3"/>
    <property type="match status" value="1"/>
</dbReference>
<name>A0A5C1NKM8_9GAMM</name>
<dbReference type="RefSeq" id="WP_149286069.1">
    <property type="nucleotide sequence ID" value="NZ_CP038437.2"/>
</dbReference>
<dbReference type="InterPro" id="IPR055170">
    <property type="entry name" value="GFO_IDH_MocA-like_dom"/>
</dbReference>
<gene>
    <name evidence="3" type="ORF">E4T21_16360</name>
</gene>
<dbReference type="OrthoDB" id="9774191at2"/>
<dbReference type="PANTHER" id="PTHR43377">
    <property type="entry name" value="BILIVERDIN REDUCTASE A"/>
    <property type="match status" value="1"/>
</dbReference>
<evidence type="ECO:0000259" key="1">
    <source>
        <dbReference type="Pfam" id="PF01408"/>
    </source>
</evidence>
<dbReference type="Gene3D" id="3.40.50.720">
    <property type="entry name" value="NAD(P)-binding Rossmann-like Domain"/>
    <property type="match status" value="1"/>
</dbReference>
<evidence type="ECO:0000259" key="2">
    <source>
        <dbReference type="Pfam" id="PF22725"/>
    </source>
</evidence>
<dbReference type="PANTHER" id="PTHR43377:SF8">
    <property type="entry name" value="BLR3664 PROTEIN"/>
    <property type="match status" value="1"/>
</dbReference>
<proteinExistence type="predicted"/>
<dbReference type="SUPFAM" id="SSF55347">
    <property type="entry name" value="Glyceraldehyde-3-phosphate dehydrogenase-like, C-terminal domain"/>
    <property type="match status" value="1"/>
</dbReference>
<feature type="domain" description="GFO/IDH/MocA-like oxidoreductase" evidence="2">
    <location>
        <begin position="134"/>
        <end position="268"/>
    </location>
</feature>
<dbReference type="InterPro" id="IPR051450">
    <property type="entry name" value="Gfo/Idh/MocA_Oxidoreductases"/>
</dbReference>
<dbReference type="AlphaFoldDB" id="A0A5C1NKM8"/>
<dbReference type="KEGG" id="hbh:E4T21_16360"/>
<reference evidence="3" key="1">
    <citation type="submission" date="2021-02" db="EMBL/GenBank/DDBJ databases">
        <title>Strain Y2R2, a novel species of the genus Halomonas.</title>
        <authorList>
            <person name="Huang H."/>
        </authorList>
    </citation>
    <scope>NUCLEOTIDE SEQUENCE</scope>
    <source>
        <strain evidence="3">Y2R2</strain>
    </source>
</reference>
<dbReference type="Pfam" id="PF01408">
    <property type="entry name" value="GFO_IDH_MocA"/>
    <property type="match status" value="1"/>
</dbReference>
<dbReference type="Proteomes" id="UP000324285">
    <property type="component" value="Chromosome"/>
</dbReference>
<feature type="domain" description="Gfo/Idh/MocA-like oxidoreductase N-terminal" evidence="1">
    <location>
        <begin position="8"/>
        <end position="125"/>
    </location>
</feature>
<dbReference type="GO" id="GO:0000166">
    <property type="term" value="F:nucleotide binding"/>
    <property type="evidence" value="ECO:0007669"/>
    <property type="project" value="InterPro"/>
</dbReference>
<keyword evidence="4" id="KW-1185">Reference proteome</keyword>
<dbReference type="InterPro" id="IPR000683">
    <property type="entry name" value="Gfo/Idh/MocA-like_OxRdtase_N"/>
</dbReference>
<dbReference type="EMBL" id="CP038437">
    <property type="protein sequence ID" value="QEM82947.1"/>
    <property type="molecule type" value="Genomic_DNA"/>
</dbReference>
<dbReference type="InterPro" id="IPR036291">
    <property type="entry name" value="NAD(P)-bd_dom_sf"/>
</dbReference>
<dbReference type="Gene3D" id="3.30.360.10">
    <property type="entry name" value="Dihydrodipicolinate Reductase, domain 2"/>
    <property type="match status" value="1"/>
</dbReference>
<organism evidence="3 4">
    <name type="scientific">Halomonas binhaiensis</name>
    <dbReference type="NCBI Taxonomy" id="2562282"/>
    <lineage>
        <taxon>Bacteria</taxon>
        <taxon>Pseudomonadati</taxon>
        <taxon>Pseudomonadota</taxon>
        <taxon>Gammaproteobacteria</taxon>
        <taxon>Oceanospirillales</taxon>
        <taxon>Halomonadaceae</taxon>
        <taxon>Halomonas</taxon>
    </lineage>
</organism>
<protein>
    <submittedName>
        <fullName evidence="3">Gfo/Idh/MocA family oxidoreductase</fullName>
    </submittedName>
</protein>
<accession>A0A5C1NKM8</accession>
<sequence length="351" mass="37855">MSERSSPLRIGVMGAGVIGREHVALVNASPNTRLVAIADVTEAGREFALQQGVPCHADYYEMLDSGGLDAVIVALPNALHLEAGLACIDRGLPTLMEKPIADTLGSGVALAEASERAGVPVLVGHHRRHSPDMVEARRAIQAGELGPLVALNGMWLCRKHDDYFDQAWRREAGGGPILINLIHEIDILRYLCGEIESVQAVTSNQARGFDVEDSFAVVMAFENGAVGSFVGSDAVPSPFMWDVASGQSPNFPHYPSDCYVIGGQKGSLSVPGMSLWQHSEGADWRGELVQKRMQPPRTRCYTEQLEHFVAVARGEARPVIDAREGVMTLAATLAVEKAAREGRRVAVKEML</sequence>
<evidence type="ECO:0000313" key="4">
    <source>
        <dbReference type="Proteomes" id="UP000324285"/>
    </source>
</evidence>
<dbReference type="SUPFAM" id="SSF51735">
    <property type="entry name" value="NAD(P)-binding Rossmann-fold domains"/>
    <property type="match status" value="1"/>
</dbReference>